<dbReference type="EMBL" id="VBTY01000094">
    <property type="protein sequence ID" value="MDG3495327.1"/>
    <property type="molecule type" value="Genomic_DNA"/>
</dbReference>
<keyword evidence="1" id="KW-0472">Membrane</keyword>
<proteinExistence type="predicted"/>
<gene>
    <name evidence="2" type="ORF">FEV09_12225</name>
</gene>
<protein>
    <submittedName>
        <fullName evidence="2">Uncharacterized protein</fullName>
    </submittedName>
</protein>
<comment type="caution">
    <text evidence="2">The sequence shown here is derived from an EMBL/GenBank/DDBJ whole genome shotgun (WGS) entry which is preliminary data.</text>
</comment>
<name>A0A9X4RIL5_9CYAN</name>
<dbReference type="RefSeq" id="WP_009627448.1">
    <property type="nucleotide sequence ID" value="NZ_VBTY01000094.1"/>
</dbReference>
<dbReference type="Proteomes" id="UP001152872">
    <property type="component" value="Unassembled WGS sequence"/>
</dbReference>
<feature type="transmembrane region" description="Helical" evidence="1">
    <location>
        <begin position="68"/>
        <end position="90"/>
    </location>
</feature>
<organism evidence="2 3">
    <name type="scientific">Pseudanabaena catenata USMAC16</name>
    <dbReference type="NCBI Taxonomy" id="1855837"/>
    <lineage>
        <taxon>Bacteria</taxon>
        <taxon>Bacillati</taxon>
        <taxon>Cyanobacteriota</taxon>
        <taxon>Cyanophyceae</taxon>
        <taxon>Pseudanabaenales</taxon>
        <taxon>Pseudanabaenaceae</taxon>
        <taxon>Pseudanabaena</taxon>
    </lineage>
</organism>
<evidence type="ECO:0000256" key="1">
    <source>
        <dbReference type="SAM" id="Phobius"/>
    </source>
</evidence>
<keyword evidence="1" id="KW-0812">Transmembrane</keyword>
<dbReference type="AlphaFoldDB" id="A0A9X4RIL5"/>
<reference evidence="2" key="1">
    <citation type="submission" date="2019-05" db="EMBL/GenBank/DDBJ databases">
        <title>Whole genome sequencing of Pseudanabaena catenata USMAC16.</title>
        <authorList>
            <person name="Khan Z."/>
            <person name="Omar W.M."/>
            <person name="Convey P."/>
            <person name="Merican F."/>
            <person name="Najimudin N."/>
        </authorList>
    </citation>
    <scope>NUCLEOTIDE SEQUENCE</scope>
    <source>
        <strain evidence="2">USMAC16</strain>
    </source>
</reference>
<keyword evidence="1" id="KW-1133">Transmembrane helix</keyword>
<keyword evidence="3" id="KW-1185">Reference proteome</keyword>
<sequence>MNKLKGNLFKSIFKSIYNWCDFLRTKFVLLNITSNGIPFDTLMFIIGFSLLFANLFQLSSLSIMRPNLWQAFALHGSGLLFFPYTFYYLINRFYKPIPFFYVERWTQTPTKIVEKAIVFGKFDYLYEKRGIQNWINNKTTTVSTKVLFHWNHGQIEIDEDNVKLDVIAEGALFIDGYQQGIMKKPLKLSIDRTEVDFGRAFLLVRNLPAIRFTADGNVLYAVFIREMNN</sequence>
<accession>A0A9X4RIL5</accession>
<evidence type="ECO:0000313" key="3">
    <source>
        <dbReference type="Proteomes" id="UP001152872"/>
    </source>
</evidence>
<feature type="transmembrane region" description="Helical" evidence="1">
    <location>
        <begin position="37"/>
        <end position="56"/>
    </location>
</feature>
<evidence type="ECO:0000313" key="2">
    <source>
        <dbReference type="EMBL" id="MDG3495327.1"/>
    </source>
</evidence>